<dbReference type="FunFam" id="3.40.50.970:FF:000019">
    <property type="entry name" value="Pyruvate decarboxylase isozyme"/>
    <property type="match status" value="1"/>
</dbReference>
<gene>
    <name evidence="16" type="ORF">EJ08DRAFT_697854</name>
</gene>
<evidence type="ECO:0000256" key="8">
    <source>
        <dbReference type="ARBA" id="ARBA00022842"/>
    </source>
</evidence>
<dbReference type="InterPro" id="IPR012001">
    <property type="entry name" value="Thiamin_PyroP_enz_TPP-bd_dom"/>
</dbReference>
<dbReference type="SUPFAM" id="SSF52518">
    <property type="entry name" value="Thiamin diphosphate-binding fold (THDP-binding)"/>
    <property type="match status" value="2"/>
</dbReference>
<dbReference type="OrthoDB" id="308383at2759"/>
<evidence type="ECO:0000313" key="17">
    <source>
        <dbReference type="Proteomes" id="UP000800235"/>
    </source>
</evidence>
<comment type="cofactor">
    <cofactor evidence="2">
        <name>thiamine diphosphate</name>
        <dbReference type="ChEBI" id="CHEBI:58937"/>
    </cofactor>
</comment>
<organism evidence="16 17">
    <name type="scientific">Tothia fuscella</name>
    <dbReference type="NCBI Taxonomy" id="1048955"/>
    <lineage>
        <taxon>Eukaryota</taxon>
        <taxon>Fungi</taxon>
        <taxon>Dikarya</taxon>
        <taxon>Ascomycota</taxon>
        <taxon>Pezizomycotina</taxon>
        <taxon>Dothideomycetes</taxon>
        <taxon>Pleosporomycetidae</taxon>
        <taxon>Venturiales</taxon>
        <taxon>Cylindrosympodiaceae</taxon>
        <taxon>Tothia</taxon>
    </lineage>
</organism>
<dbReference type="InterPro" id="IPR011766">
    <property type="entry name" value="TPP_enzyme_TPP-bd"/>
</dbReference>
<feature type="domain" description="Thiamine pyrophosphate enzyme N-terminal TPP-binding" evidence="15">
    <location>
        <begin position="15"/>
        <end position="128"/>
    </location>
</feature>
<evidence type="ECO:0000313" key="16">
    <source>
        <dbReference type="EMBL" id="KAF2430065.1"/>
    </source>
</evidence>
<feature type="domain" description="Thiamine pyrophosphate enzyme TPP-binding" evidence="14">
    <location>
        <begin position="402"/>
        <end position="491"/>
    </location>
</feature>
<evidence type="ECO:0000259" key="13">
    <source>
        <dbReference type="Pfam" id="PF00205"/>
    </source>
</evidence>
<dbReference type="GO" id="GO:0004737">
    <property type="term" value="F:pyruvate decarboxylase activity"/>
    <property type="evidence" value="ECO:0007669"/>
    <property type="project" value="UniProtKB-EC"/>
</dbReference>
<evidence type="ECO:0000256" key="10">
    <source>
        <dbReference type="ARBA" id="ARBA00023239"/>
    </source>
</evidence>
<dbReference type="InterPro" id="IPR029035">
    <property type="entry name" value="DHS-like_NAD/FAD-binding_dom"/>
</dbReference>
<dbReference type="GO" id="GO:0000949">
    <property type="term" value="P:aromatic amino acid family catabolic process to alcohol via Ehrlich pathway"/>
    <property type="evidence" value="ECO:0007669"/>
    <property type="project" value="TreeGrafter"/>
</dbReference>
<dbReference type="GO" id="GO:0030976">
    <property type="term" value="F:thiamine pyrophosphate binding"/>
    <property type="evidence" value="ECO:0007669"/>
    <property type="project" value="InterPro"/>
</dbReference>
<dbReference type="PIRSF" id="PIRSF036565">
    <property type="entry name" value="Pyruvt_ip_decrb"/>
    <property type="match status" value="1"/>
</dbReference>
<dbReference type="GO" id="GO:0000287">
    <property type="term" value="F:magnesium ion binding"/>
    <property type="evidence" value="ECO:0007669"/>
    <property type="project" value="InterPro"/>
</dbReference>
<dbReference type="InterPro" id="IPR047214">
    <property type="entry name" value="TPP_PDC_IPDC"/>
</dbReference>
<feature type="domain" description="Thiamine pyrophosphate enzyme central" evidence="13">
    <location>
        <begin position="212"/>
        <end position="342"/>
    </location>
</feature>
<evidence type="ECO:0000256" key="9">
    <source>
        <dbReference type="ARBA" id="ARBA00023052"/>
    </source>
</evidence>
<evidence type="ECO:0000256" key="1">
    <source>
        <dbReference type="ARBA" id="ARBA00001041"/>
    </source>
</evidence>
<dbReference type="PANTHER" id="PTHR43452:SF3">
    <property type="entry name" value="TRANSAMINATED AMINO ACID DECARBOXYLASE"/>
    <property type="match status" value="1"/>
</dbReference>
<keyword evidence="7" id="KW-0210">Decarboxylase</keyword>
<dbReference type="GO" id="GO:0005829">
    <property type="term" value="C:cytosol"/>
    <property type="evidence" value="ECO:0007669"/>
    <property type="project" value="TreeGrafter"/>
</dbReference>
<keyword evidence="17" id="KW-1185">Reference proteome</keyword>
<dbReference type="InterPro" id="IPR012000">
    <property type="entry name" value="Thiamin_PyroP_enz_cen_dom"/>
</dbReference>
<dbReference type="InterPro" id="IPR029061">
    <property type="entry name" value="THDP-binding"/>
</dbReference>
<comment type="similarity">
    <text evidence="3 12">Belongs to the TPP enzyme family.</text>
</comment>
<evidence type="ECO:0000259" key="15">
    <source>
        <dbReference type="Pfam" id="PF02776"/>
    </source>
</evidence>
<accession>A0A9P4NR03</accession>
<evidence type="ECO:0000256" key="6">
    <source>
        <dbReference type="ARBA" id="ARBA00022723"/>
    </source>
</evidence>
<dbReference type="FunFam" id="3.40.50.970:FF:000024">
    <property type="entry name" value="Pyruvate decarboxylase isozyme"/>
    <property type="match status" value="1"/>
</dbReference>
<dbReference type="EC" id="4.1.1.1" evidence="4"/>
<proteinExistence type="inferred from homology"/>
<dbReference type="CDD" id="cd07038">
    <property type="entry name" value="TPP_PYR_PDC_IPDC_like"/>
    <property type="match status" value="1"/>
</dbReference>
<dbReference type="Pfam" id="PF02775">
    <property type="entry name" value="TPP_enzyme_C"/>
    <property type="match status" value="1"/>
</dbReference>
<keyword evidence="6 11" id="KW-0479">Metal-binding</keyword>
<dbReference type="Proteomes" id="UP000800235">
    <property type="component" value="Unassembled WGS sequence"/>
</dbReference>
<comment type="catalytic activity">
    <reaction evidence="1">
        <text>a 2-oxocarboxylate + H(+) = an aldehyde + CO2</text>
        <dbReference type="Rhea" id="RHEA:11628"/>
        <dbReference type="ChEBI" id="CHEBI:15378"/>
        <dbReference type="ChEBI" id="CHEBI:16526"/>
        <dbReference type="ChEBI" id="CHEBI:17478"/>
        <dbReference type="ChEBI" id="CHEBI:35179"/>
        <dbReference type="EC" id="4.1.1.1"/>
    </reaction>
</comment>
<comment type="cofactor">
    <cofactor evidence="11">
        <name>Mg(2+)</name>
        <dbReference type="ChEBI" id="CHEBI:18420"/>
    </cofactor>
    <text evidence="11">Binds 1 Mg(2+) per subunit.</text>
</comment>
<evidence type="ECO:0000259" key="14">
    <source>
        <dbReference type="Pfam" id="PF02775"/>
    </source>
</evidence>
<keyword evidence="10" id="KW-0456">Lyase</keyword>
<feature type="binding site" evidence="11">
    <location>
        <position position="487"/>
    </location>
    <ligand>
        <name>Mg(2+)</name>
        <dbReference type="ChEBI" id="CHEBI:18420"/>
    </ligand>
</feature>
<dbReference type="GO" id="GO:0005634">
    <property type="term" value="C:nucleus"/>
    <property type="evidence" value="ECO:0007669"/>
    <property type="project" value="TreeGrafter"/>
</dbReference>
<evidence type="ECO:0000256" key="3">
    <source>
        <dbReference type="ARBA" id="ARBA00007812"/>
    </source>
</evidence>
<dbReference type="CDD" id="cd02005">
    <property type="entry name" value="TPP_PDC_IPDC"/>
    <property type="match status" value="1"/>
</dbReference>
<dbReference type="Gene3D" id="3.40.50.970">
    <property type="match status" value="2"/>
</dbReference>
<protein>
    <recommendedName>
        <fullName evidence="5">Pyruvate decarboxylase</fullName>
        <ecNumber evidence="4">4.1.1.1</ecNumber>
    </recommendedName>
</protein>
<evidence type="ECO:0000256" key="12">
    <source>
        <dbReference type="RuleBase" id="RU362132"/>
    </source>
</evidence>
<dbReference type="InterPro" id="IPR012110">
    <property type="entry name" value="PDC/IPDC-like"/>
</dbReference>
<feature type="binding site" evidence="11">
    <location>
        <position position="485"/>
    </location>
    <ligand>
        <name>Mg(2+)</name>
        <dbReference type="ChEBI" id="CHEBI:18420"/>
    </ligand>
</feature>
<dbReference type="PANTHER" id="PTHR43452">
    <property type="entry name" value="PYRUVATE DECARBOXYLASE"/>
    <property type="match status" value="1"/>
</dbReference>
<dbReference type="Pfam" id="PF02776">
    <property type="entry name" value="TPP_enzyme_N"/>
    <property type="match status" value="1"/>
</dbReference>
<dbReference type="Pfam" id="PF00205">
    <property type="entry name" value="TPP_enzyme_M"/>
    <property type="match status" value="1"/>
</dbReference>
<evidence type="ECO:0000256" key="7">
    <source>
        <dbReference type="ARBA" id="ARBA00022793"/>
    </source>
</evidence>
<dbReference type="SUPFAM" id="SSF52467">
    <property type="entry name" value="DHS-like NAD/FAD-binding domain"/>
    <property type="match status" value="1"/>
</dbReference>
<keyword evidence="9 12" id="KW-0786">Thiamine pyrophosphate</keyword>
<evidence type="ECO:0000256" key="11">
    <source>
        <dbReference type="PIRSR" id="PIRSR036565-2"/>
    </source>
</evidence>
<comment type="caution">
    <text evidence="16">The sequence shown here is derived from an EMBL/GenBank/DDBJ whole genome shotgun (WGS) entry which is preliminary data.</text>
</comment>
<sequence length="513" mass="56473">MATHAEASPAQQTPLGEYIFRRILDQGIQHIFGVPGDFNLNLLDHIDSVEGLSWVGTRNELNGAYAADGYARTKGLPGVVITTYGVGELSAINGIGGAMSEGVPIIHIVGTTSRSAQKNCLMLHHTLGENRDHNIFRKISEPISAATAFLPDDATFTTEVDRVIETCFQVRLPVYLYVPLDTADILVDAARLSQPLNLWPDSSKETTMEIVDSIVKRLESAQRPCFLVDLFTQRFGITKEVQELIKPLNIPGYVTPLGKSILDENDENFGGLYMGAVTTKKDVKEAIESADLVVHVGRCPSDTNCGGFTHKLAEKGTLVGLHPKYVFIGDKRCDEVSLVPVILELAEQVRAQKPTIQSPGWWRRNSAPAQSLGPFQGPLQQRNFWSHFQPYLRENDCIVAEVGTSQFGTLDLTLPKGSQYYTQIFYSSIGFTVGAALGTLVAQREEGTGGRCLLFVGDGSLQMAVQEISTMIHNNFKPTIFVINNAGYTVKRVIHAPTRAYNDIDPWNYQLML</sequence>
<name>A0A9P4NR03_9PEZI</name>
<dbReference type="Gene3D" id="3.40.50.1220">
    <property type="entry name" value="TPP-binding domain"/>
    <property type="match status" value="1"/>
</dbReference>
<evidence type="ECO:0000256" key="5">
    <source>
        <dbReference type="ARBA" id="ARBA00014422"/>
    </source>
</evidence>
<dbReference type="EMBL" id="MU007042">
    <property type="protein sequence ID" value="KAF2430065.1"/>
    <property type="molecule type" value="Genomic_DNA"/>
</dbReference>
<feature type="binding site" evidence="11">
    <location>
        <position position="458"/>
    </location>
    <ligand>
        <name>Mg(2+)</name>
        <dbReference type="ChEBI" id="CHEBI:18420"/>
    </ligand>
</feature>
<reference evidence="16" key="1">
    <citation type="journal article" date="2020" name="Stud. Mycol.">
        <title>101 Dothideomycetes genomes: a test case for predicting lifestyles and emergence of pathogens.</title>
        <authorList>
            <person name="Haridas S."/>
            <person name="Albert R."/>
            <person name="Binder M."/>
            <person name="Bloem J."/>
            <person name="Labutti K."/>
            <person name="Salamov A."/>
            <person name="Andreopoulos B."/>
            <person name="Baker S."/>
            <person name="Barry K."/>
            <person name="Bills G."/>
            <person name="Bluhm B."/>
            <person name="Cannon C."/>
            <person name="Castanera R."/>
            <person name="Culley D."/>
            <person name="Daum C."/>
            <person name="Ezra D."/>
            <person name="Gonzalez J."/>
            <person name="Henrissat B."/>
            <person name="Kuo A."/>
            <person name="Liang C."/>
            <person name="Lipzen A."/>
            <person name="Lutzoni F."/>
            <person name="Magnuson J."/>
            <person name="Mondo S."/>
            <person name="Nolan M."/>
            <person name="Ohm R."/>
            <person name="Pangilinan J."/>
            <person name="Park H.-J."/>
            <person name="Ramirez L."/>
            <person name="Alfaro M."/>
            <person name="Sun H."/>
            <person name="Tritt A."/>
            <person name="Yoshinaga Y."/>
            <person name="Zwiers L.-H."/>
            <person name="Turgeon B."/>
            <person name="Goodwin S."/>
            <person name="Spatafora J."/>
            <person name="Crous P."/>
            <person name="Grigoriev I."/>
        </authorList>
    </citation>
    <scope>NUCLEOTIDE SEQUENCE</scope>
    <source>
        <strain evidence="16">CBS 130266</strain>
    </source>
</reference>
<keyword evidence="8 11" id="KW-0460">Magnesium</keyword>
<dbReference type="InterPro" id="IPR047213">
    <property type="entry name" value="TPP_PYR_PDC_IPDC-like"/>
</dbReference>
<keyword evidence="16" id="KW-0670">Pyruvate</keyword>
<evidence type="ECO:0000256" key="2">
    <source>
        <dbReference type="ARBA" id="ARBA00001964"/>
    </source>
</evidence>
<dbReference type="AlphaFoldDB" id="A0A9P4NR03"/>
<evidence type="ECO:0000256" key="4">
    <source>
        <dbReference type="ARBA" id="ARBA00013202"/>
    </source>
</evidence>